<dbReference type="AlphaFoldDB" id="A0A645GV96"/>
<dbReference type="Gene3D" id="2.60.40.2360">
    <property type="entry name" value="Intracellular proteinase inhibitor BsuPI"/>
    <property type="match status" value="1"/>
</dbReference>
<dbReference type="Pfam" id="PF12690">
    <property type="entry name" value="BsuPI"/>
    <property type="match status" value="1"/>
</dbReference>
<protein>
    <recommendedName>
        <fullName evidence="1">Intracellular proteinase inhibitor BsuPI domain-containing protein</fullName>
    </recommendedName>
</protein>
<reference evidence="2" key="1">
    <citation type="submission" date="2019-08" db="EMBL/GenBank/DDBJ databases">
        <authorList>
            <person name="Kucharzyk K."/>
            <person name="Murdoch R.W."/>
            <person name="Higgins S."/>
            <person name="Loffler F."/>
        </authorList>
    </citation>
    <scope>NUCLEOTIDE SEQUENCE</scope>
</reference>
<sequence>MKDDSIEMSIAIKNNTKNDVYMCNSSGQMFDFELLDADNNALYRWSADKAFIQMVSNTKIEAGKTLEFSDTLSGDTYNAIKDKVVYMRAYITGSADFINDEGYLIKL</sequence>
<organism evidence="2">
    <name type="scientific">bioreactor metagenome</name>
    <dbReference type="NCBI Taxonomy" id="1076179"/>
    <lineage>
        <taxon>unclassified sequences</taxon>
        <taxon>metagenomes</taxon>
        <taxon>ecological metagenomes</taxon>
    </lineage>
</organism>
<evidence type="ECO:0000313" key="2">
    <source>
        <dbReference type="EMBL" id="MPN29942.1"/>
    </source>
</evidence>
<dbReference type="InterPro" id="IPR020481">
    <property type="entry name" value="Intracell_prot_inh_BsuPI"/>
</dbReference>
<evidence type="ECO:0000259" key="1">
    <source>
        <dbReference type="Pfam" id="PF12690"/>
    </source>
</evidence>
<accession>A0A645GV96</accession>
<dbReference type="EMBL" id="VSSQ01080861">
    <property type="protein sequence ID" value="MPN29942.1"/>
    <property type="molecule type" value="Genomic_DNA"/>
</dbReference>
<proteinExistence type="predicted"/>
<feature type="domain" description="Intracellular proteinase inhibitor BsuPI" evidence="1">
    <location>
        <begin position="2"/>
        <end position="73"/>
    </location>
</feature>
<gene>
    <name evidence="2" type="ORF">SDC9_177399</name>
</gene>
<name>A0A645GV96_9ZZZZ</name>
<comment type="caution">
    <text evidence="2">The sequence shown here is derived from an EMBL/GenBank/DDBJ whole genome shotgun (WGS) entry which is preliminary data.</text>
</comment>
<dbReference type="InterPro" id="IPR038144">
    <property type="entry name" value="IPI"/>
</dbReference>